<evidence type="ECO:0000313" key="2">
    <source>
        <dbReference type="EMBL" id="CAD7653403.1"/>
    </source>
</evidence>
<dbReference type="PROSITE" id="PS51186">
    <property type="entry name" value="GNAT"/>
    <property type="match status" value="1"/>
</dbReference>
<dbReference type="AlphaFoldDB" id="A0A7R9QPU7"/>
<evidence type="ECO:0000259" key="1">
    <source>
        <dbReference type="PROSITE" id="PS51186"/>
    </source>
</evidence>
<gene>
    <name evidence="2" type="ORF">ONB1V03_LOCUS10057</name>
</gene>
<reference evidence="2" key="1">
    <citation type="submission" date="2020-11" db="EMBL/GenBank/DDBJ databases">
        <authorList>
            <person name="Tran Van P."/>
        </authorList>
    </citation>
    <scope>NUCLEOTIDE SEQUENCE</scope>
</reference>
<dbReference type="SUPFAM" id="SSF55729">
    <property type="entry name" value="Acyl-CoA N-acyltransferases (Nat)"/>
    <property type="match status" value="1"/>
</dbReference>
<dbReference type="InterPro" id="IPR016181">
    <property type="entry name" value="Acyl_CoA_acyltransferase"/>
</dbReference>
<feature type="domain" description="N-acetyltransferase" evidence="1">
    <location>
        <begin position="8"/>
        <end position="145"/>
    </location>
</feature>
<dbReference type="EMBL" id="CAJPVJ010006616">
    <property type="protein sequence ID" value="CAG2170590.1"/>
    <property type="molecule type" value="Genomic_DNA"/>
</dbReference>
<dbReference type="InterPro" id="IPR000182">
    <property type="entry name" value="GNAT_dom"/>
</dbReference>
<dbReference type="OrthoDB" id="6511097at2759"/>
<dbReference type="InterPro" id="IPR052729">
    <property type="entry name" value="Acyl/Acetyltrans_Enzymes"/>
</dbReference>
<proteinExistence type="predicted"/>
<keyword evidence="3" id="KW-1185">Reference proteome</keyword>
<dbReference type="PANTHER" id="PTHR47237">
    <property type="entry name" value="SLL0310 PROTEIN"/>
    <property type="match status" value="1"/>
</dbReference>
<accession>A0A7R9QPU7</accession>
<dbReference type="Pfam" id="PF00583">
    <property type="entry name" value="Acetyltransf_1"/>
    <property type="match status" value="1"/>
</dbReference>
<dbReference type="EMBL" id="OC921441">
    <property type="protein sequence ID" value="CAD7653403.1"/>
    <property type="molecule type" value="Genomic_DNA"/>
</dbReference>
<sequence>MPIQTKRYRIRHLRKHEISQLLQLCQKEGRHMGTAEEVQSWLQFDPKGFYVAVDEDGVILGSCCGIRLSGSRGYLGMYVVSAQWRGIGIGKQIWNSAIQHLGSRNLGLSAVADLFQLYRDKAGFGHVADWTVDLYRLENMPKLYQYLSQDHHHRCHPSEVIDSVDGPPGADCQPMYQLTYDLNECCRVSISRKFRCF</sequence>
<evidence type="ECO:0000313" key="3">
    <source>
        <dbReference type="Proteomes" id="UP000728032"/>
    </source>
</evidence>
<name>A0A7R9QPU7_9ACAR</name>
<dbReference type="Gene3D" id="3.40.630.30">
    <property type="match status" value="1"/>
</dbReference>
<dbReference type="PANTHER" id="PTHR47237:SF1">
    <property type="entry name" value="SLL0310 PROTEIN"/>
    <property type="match status" value="1"/>
</dbReference>
<dbReference type="Proteomes" id="UP000728032">
    <property type="component" value="Unassembled WGS sequence"/>
</dbReference>
<protein>
    <recommendedName>
        <fullName evidence="1">N-acetyltransferase domain-containing protein</fullName>
    </recommendedName>
</protein>
<dbReference type="CDD" id="cd04301">
    <property type="entry name" value="NAT_SF"/>
    <property type="match status" value="1"/>
</dbReference>
<dbReference type="GO" id="GO:0016747">
    <property type="term" value="F:acyltransferase activity, transferring groups other than amino-acyl groups"/>
    <property type="evidence" value="ECO:0007669"/>
    <property type="project" value="InterPro"/>
</dbReference>
<organism evidence="2">
    <name type="scientific">Oppiella nova</name>
    <dbReference type="NCBI Taxonomy" id="334625"/>
    <lineage>
        <taxon>Eukaryota</taxon>
        <taxon>Metazoa</taxon>
        <taxon>Ecdysozoa</taxon>
        <taxon>Arthropoda</taxon>
        <taxon>Chelicerata</taxon>
        <taxon>Arachnida</taxon>
        <taxon>Acari</taxon>
        <taxon>Acariformes</taxon>
        <taxon>Sarcoptiformes</taxon>
        <taxon>Oribatida</taxon>
        <taxon>Brachypylina</taxon>
        <taxon>Oppioidea</taxon>
        <taxon>Oppiidae</taxon>
        <taxon>Oppiella</taxon>
    </lineage>
</organism>